<accession>A0ABV3Z7V7</accession>
<dbReference type="Proteomes" id="UP001560573">
    <property type="component" value="Unassembled WGS sequence"/>
</dbReference>
<reference evidence="9 10" key="1">
    <citation type="submission" date="2023-07" db="EMBL/GenBank/DDBJ databases">
        <authorList>
            <person name="Lian W.-H."/>
        </authorList>
    </citation>
    <scope>NUCLEOTIDE SEQUENCE [LARGE SCALE GENOMIC DNA]</scope>
    <source>
        <strain evidence="9 10">SYSU DXS3180</strain>
    </source>
</reference>
<evidence type="ECO:0000256" key="3">
    <source>
        <dbReference type="ARBA" id="ARBA00022692"/>
    </source>
</evidence>
<feature type="transmembrane region" description="Helical" evidence="6">
    <location>
        <begin position="418"/>
        <end position="438"/>
    </location>
</feature>
<evidence type="ECO:0000313" key="10">
    <source>
        <dbReference type="Proteomes" id="UP001560573"/>
    </source>
</evidence>
<feature type="transmembrane region" description="Helical" evidence="6">
    <location>
        <begin position="715"/>
        <end position="734"/>
    </location>
</feature>
<keyword evidence="4 6" id="KW-1133">Transmembrane helix</keyword>
<evidence type="ECO:0000259" key="7">
    <source>
        <dbReference type="Pfam" id="PF02687"/>
    </source>
</evidence>
<dbReference type="InterPro" id="IPR025857">
    <property type="entry name" value="MacB_PCD"/>
</dbReference>
<feature type="transmembrane region" description="Helical" evidence="6">
    <location>
        <begin position="21"/>
        <end position="41"/>
    </location>
</feature>
<dbReference type="Pfam" id="PF12704">
    <property type="entry name" value="MacB_PCD"/>
    <property type="match status" value="1"/>
</dbReference>
<comment type="caution">
    <text evidence="9">The sequence shown here is derived from an EMBL/GenBank/DDBJ whole genome shotgun (WGS) entry which is preliminary data.</text>
</comment>
<dbReference type="EMBL" id="JAULBC010000001">
    <property type="protein sequence ID" value="MEX6685948.1"/>
    <property type="molecule type" value="Genomic_DNA"/>
</dbReference>
<keyword evidence="3 6" id="KW-0812">Transmembrane</keyword>
<evidence type="ECO:0000256" key="4">
    <source>
        <dbReference type="ARBA" id="ARBA00022989"/>
    </source>
</evidence>
<evidence type="ECO:0000313" key="9">
    <source>
        <dbReference type="EMBL" id="MEX6685948.1"/>
    </source>
</evidence>
<evidence type="ECO:0000256" key="1">
    <source>
        <dbReference type="ARBA" id="ARBA00004651"/>
    </source>
</evidence>
<dbReference type="RefSeq" id="WP_369327337.1">
    <property type="nucleotide sequence ID" value="NZ_JAULBC010000001.1"/>
</dbReference>
<sequence>MIKNFFKTAFRNLWKRKGFSAINISGLAIGMASAILILLWVQNEVSYDRFHEKQDRLYIAWNRSVFNNKLQCWSTTPKILGPTLKNDYPEVEEFTRVNWGNDFLFSIGDKRLNVHGTMADTGFLRMFSFPLLKGNPNTALSNTYSIVITEKLAKKLFGNEDPMNKVVRIDNRDNFTVSAVMKDLPNNTRFNFEYILPWQYMKVRGFDDDNWDNNSTQNYILLKKGTNIAAFNNKIKNITIDHLNGREKIEVFMYELSKQRLYSNFENGKPAGGRIAQIRVFTTIALLILLIACINFMNLSTARSEKRAKEVGIKKVVGAQRSSLIVQFLGESILISVFAGFIAIIIVQLSLSSFNLLVQKQLFLDFGNLYFWAALLGFVLLTGVVAGSYPAFFLSGFKPGAVLKGTFKKINALVTPRKVLVVMQFTFAIALIICTIIIERQLKHGQEREAGYNKKDLAYIFLVGDIEKNYELIKNELYSSGTATAISKTSAPLTQGWSDSWGFEWPGKDPNDKTDFDRYCTDGNLVKTAGMSVVAGRDIDLKSFPTDSTALILNESAVKAMGLKTPLGTPIKDNGIDWHVVGVIKDFILQSPYEPMRPMVIEGPKGWFNVMHIKFNGANGTKQNLAATEKIFKKFNPEYPFEYHFVDEEYAAKFEDEKATGILAALFAGLTIFISCLGLFGLAAYMAENRIKEIGIRKVLGASVTNITTLLSKDFLKLVIVSIVIASPLAWFFMSKWLDGYTYRIDIEWWIFALAALLSILIALITVSYQSIKAAIANPVKSLKTE</sequence>
<dbReference type="PANTHER" id="PTHR30572:SF18">
    <property type="entry name" value="ABC-TYPE MACROLIDE FAMILY EXPORT SYSTEM PERMEASE COMPONENT 2"/>
    <property type="match status" value="1"/>
</dbReference>
<dbReference type="InterPro" id="IPR050250">
    <property type="entry name" value="Macrolide_Exporter_MacB"/>
</dbReference>
<keyword evidence="5 6" id="KW-0472">Membrane</keyword>
<dbReference type="InterPro" id="IPR003838">
    <property type="entry name" value="ABC3_permease_C"/>
</dbReference>
<evidence type="ECO:0000256" key="2">
    <source>
        <dbReference type="ARBA" id="ARBA00022475"/>
    </source>
</evidence>
<feature type="transmembrane region" description="Helical" evidence="6">
    <location>
        <begin position="324"/>
        <end position="349"/>
    </location>
</feature>
<protein>
    <submittedName>
        <fullName evidence="9">ABC transporter permease</fullName>
    </submittedName>
</protein>
<gene>
    <name evidence="9" type="ORF">QTN47_00495</name>
</gene>
<organism evidence="9 10">
    <name type="scientific">Danxiaibacter flavus</name>
    <dbReference type="NCBI Taxonomy" id="3049108"/>
    <lineage>
        <taxon>Bacteria</taxon>
        <taxon>Pseudomonadati</taxon>
        <taxon>Bacteroidota</taxon>
        <taxon>Chitinophagia</taxon>
        <taxon>Chitinophagales</taxon>
        <taxon>Chitinophagaceae</taxon>
        <taxon>Danxiaibacter</taxon>
    </lineage>
</organism>
<proteinExistence type="predicted"/>
<feature type="transmembrane region" description="Helical" evidence="6">
    <location>
        <begin position="369"/>
        <end position="397"/>
    </location>
</feature>
<evidence type="ECO:0000256" key="6">
    <source>
        <dbReference type="SAM" id="Phobius"/>
    </source>
</evidence>
<feature type="transmembrane region" description="Helical" evidence="6">
    <location>
        <begin position="749"/>
        <end position="769"/>
    </location>
</feature>
<keyword evidence="10" id="KW-1185">Reference proteome</keyword>
<comment type="subcellular location">
    <subcellularLocation>
        <location evidence="1">Cell membrane</location>
        <topology evidence="1">Multi-pass membrane protein</topology>
    </subcellularLocation>
</comment>
<feature type="domain" description="MacB-like periplasmic core" evidence="8">
    <location>
        <begin position="20"/>
        <end position="237"/>
    </location>
</feature>
<evidence type="ECO:0000256" key="5">
    <source>
        <dbReference type="ARBA" id="ARBA00023136"/>
    </source>
</evidence>
<feature type="domain" description="ABC3 transporter permease C-terminal" evidence="7">
    <location>
        <begin position="283"/>
        <end position="388"/>
    </location>
</feature>
<name>A0ABV3Z7V7_9BACT</name>
<keyword evidence="2" id="KW-1003">Cell membrane</keyword>
<dbReference type="PANTHER" id="PTHR30572">
    <property type="entry name" value="MEMBRANE COMPONENT OF TRANSPORTER-RELATED"/>
    <property type="match status" value="1"/>
</dbReference>
<evidence type="ECO:0000259" key="8">
    <source>
        <dbReference type="Pfam" id="PF12704"/>
    </source>
</evidence>
<feature type="domain" description="ABC3 transporter permease C-terminal" evidence="7">
    <location>
        <begin position="666"/>
        <end position="779"/>
    </location>
</feature>
<feature type="transmembrane region" description="Helical" evidence="6">
    <location>
        <begin position="280"/>
        <end position="299"/>
    </location>
</feature>
<dbReference type="Pfam" id="PF02687">
    <property type="entry name" value="FtsX"/>
    <property type="match status" value="2"/>
</dbReference>
<feature type="transmembrane region" description="Helical" evidence="6">
    <location>
        <begin position="662"/>
        <end position="687"/>
    </location>
</feature>